<feature type="domain" description="Solute-binding protein family 5" evidence="2">
    <location>
        <begin position="114"/>
        <end position="495"/>
    </location>
</feature>
<evidence type="ECO:0000256" key="1">
    <source>
        <dbReference type="SAM" id="SignalP"/>
    </source>
</evidence>
<dbReference type="PROSITE" id="PS51257">
    <property type="entry name" value="PROKAR_LIPOPROTEIN"/>
    <property type="match status" value="1"/>
</dbReference>
<proteinExistence type="predicted"/>
<dbReference type="GO" id="GO:0042597">
    <property type="term" value="C:periplasmic space"/>
    <property type="evidence" value="ECO:0007669"/>
    <property type="project" value="UniProtKB-ARBA"/>
</dbReference>
<dbReference type="Proteomes" id="UP000199004">
    <property type="component" value="Unassembled WGS sequence"/>
</dbReference>
<keyword evidence="1" id="KW-0732">Signal</keyword>
<gene>
    <name evidence="3" type="ORF">SAMN05192576_3355</name>
</gene>
<dbReference type="EMBL" id="FNIC01000006">
    <property type="protein sequence ID" value="SDO10779.1"/>
    <property type="molecule type" value="Genomic_DNA"/>
</dbReference>
<accession>A0A1H0GVA7</accession>
<name>A0A1H0GVA7_9ACTN</name>
<dbReference type="PANTHER" id="PTHR30290:SF83">
    <property type="entry name" value="ABC TRANSPORTER SUBSTRATE-BINDING PROTEIN"/>
    <property type="match status" value="1"/>
</dbReference>
<feature type="signal peptide" evidence="1">
    <location>
        <begin position="1"/>
        <end position="22"/>
    </location>
</feature>
<evidence type="ECO:0000313" key="3">
    <source>
        <dbReference type="EMBL" id="SDO10779.1"/>
    </source>
</evidence>
<sequence length="581" mass="63779">MKRTKSLAVVAAFAMVTLAACGGDGGDGNTEPSGTETFIDPEAGFGKIADAEGPAPEPEGATAGGTITVLIPSDPGPEDLDPTNGWSVLGNSIQQALTNRSLTQFRRNAEGSMELVPDLATDLGRPNEDFTEWTFTIKDNVRWENGDPVTPEEIKYGVERSFDSETFTSGPGQVYSVSNFDCGEGYTGPQDGDCPGITIDGQDITFKMQQAFPDMDFWSTFMAIGPIPLENSDFPEYGRDPLATGPYMIEEFRVNESLTLVKNPEWDPASDPARHQYADKWIFKFDQDQEKTDQILLSDTPESQTTVSNGLGATNVQDLQAALGDNYIQQTGQCVSYRTPDYTKITDINIRKAIAWGYDFKNIQLAGGNIPGLTRIPASAIMPPGMSGRKAYFPDGEQFEYNPEKAKQYLADAGEEGYKLTFIYDDSDPETKAAAEQEKKGYEQAGFTVEMIPYQDDAYALWDDKDSPINKKLNLRAVNWCSDWPSASTMIPPLIETGQPYNTSYFSEQEVDDRIKEIATLPLEDQAAAWGDLDELIGTKYLPMIPTAYRNDLFGAGSKIGGFSGDAAMSAIYYKDLFVKP</sequence>
<dbReference type="InterPro" id="IPR030678">
    <property type="entry name" value="Peptide/Ni-bd"/>
</dbReference>
<dbReference type="InterPro" id="IPR039424">
    <property type="entry name" value="SBP_5"/>
</dbReference>
<reference evidence="3 4" key="1">
    <citation type="submission" date="2016-10" db="EMBL/GenBank/DDBJ databases">
        <authorList>
            <person name="de Groot N.N."/>
        </authorList>
    </citation>
    <scope>NUCLEOTIDE SEQUENCE [LARGE SCALE GENOMIC DNA]</scope>
    <source>
        <strain evidence="3 4">CGMCC 1.11147</strain>
    </source>
</reference>
<dbReference type="RefSeq" id="WP_170254288.1">
    <property type="nucleotide sequence ID" value="NZ_BKAE01000008.1"/>
</dbReference>
<dbReference type="Gene3D" id="3.40.190.10">
    <property type="entry name" value="Periplasmic binding protein-like II"/>
    <property type="match status" value="1"/>
</dbReference>
<organism evidence="3 4">
    <name type="scientific">Nocardioides szechwanensis</name>
    <dbReference type="NCBI Taxonomy" id="1005944"/>
    <lineage>
        <taxon>Bacteria</taxon>
        <taxon>Bacillati</taxon>
        <taxon>Actinomycetota</taxon>
        <taxon>Actinomycetes</taxon>
        <taxon>Propionibacteriales</taxon>
        <taxon>Nocardioidaceae</taxon>
        <taxon>Nocardioides</taxon>
    </lineage>
</organism>
<dbReference type="PIRSF" id="PIRSF002741">
    <property type="entry name" value="MppA"/>
    <property type="match status" value="1"/>
</dbReference>
<feature type="chain" id="PRO_5011724785" evidence="1">
    <location>
        <begin position="23"/>
        <end position="581"/>
    </location>
</feature>
<evidence type="ECO:0000259" key="2">
    <source>
        <dbReference type="Pfam" id="PF00496"/>
    </source>
</evidence>
<dbReference type="InterPro" id="IPR000914">
    <property type="entry name" value="SBP_5_dom"/>
</dbReference>
<dbReference type="GO" id="GO:0015833">
    <property type="term" value="P:peptide transport"/>
    <property type="evidence" value="ECO:0007669"/>
    <property type="project" value="TreeGrafter"/>
</dbReference>
<dbReference type="AlphaFoldDB" id="A0A1H0GVA7"/>
<dbReference type="Pfam" id="PF00496">
    <property type="entry name" value="SBP_bac_5"/>
    <property type="match status" value="1"/>
</dbReference>
<evidence type="ECO:0000313" key="4">
    <source>
        <dbReference type="Proteomes" id="UP000199004"/>
    </source>
</evidence>
<dbReference type="STRING" id="1005944.SAMN05192576_3355"/>
<keyword evidence="4" id="KW-1185">Reference proteome</keyword>
<dbReference type="Gene3D" id="3.10.105.10">
    <property type="entry name" value="Dipeptide-binding Protein, Domain 3"/>
    <property type="match status" value="1"/>
</dbReference>
<dbReference type="PANTHER" id="PTHR30290">
    <property type="entry name" value="PERIPLASMIC BINDING COMPONENT OF ABC TRANSPORTER"/>
    <property type="match status" value="1"/>
</dbReference>
<dbReference type="SUPFAM" id="SSF53850">
    <property type="entry name" value="Periplasmic binding protein-like II"/>
    <property type="match status" value="1"/>
</dbReference>
<dbReference type="GO" id="GO:1904680">
    <property type="term" value="F:peptide transmembrane transporter activity"/>
    <property type="evidence" value="ECO:0007669"/>
    <property type="project" value="TreeGrafter"/>
</dbReference>
<protein>
    <submittedName>
        <fullName evidence="3">Peptide/nickel transport system substrate-binding protein</fullName>
    </submittedName>
</protein>
<dbReference type="GO" id="GO:0043190">
    <property type="term" value="C:ATP-binding cassette (ABC) transporter complex"/>
    <property type="evidence" value="ECO:0007669"/>
    <property type="project" value="InterPro"/>
</dbReference>